<accession>A0A2N5T4R1</accession>
<comment type="caution">
    <text evidence="1">The sequence shown here is derived from an EMBL/GenBank/DDBJ whole genome shotgun (WGS) entry which is preliminary data.</text>
</comment>
<proteinExistence type="predicted"/>
<sequence length="53" mass="5580">MARTVSFSVDSIALASGRTSPVSLTLEAQARPVIKRPLIEAVGFPRIISTPGD</sequence>
<protein>
    <submittedName>
        <fullName evidence="1">Uncharacterized protein</fullName>
    </submittedName>
</protein>
<dbReference type="AlphaFoldDB" id="A0A2N5T4R1"/>
<dbReference type="EMBL" id="PGCJ01000796">
    <property type="protein sequence ID" value="PLW20492.1"/>
    <property type="molecule type" value="Genomic_DNA"/>
</dbReference>
<reference evidence="1 2" key="1">
    <citation type="submission" date="2017-11" db="EMBL/GenBank/DDBJ databases">
        <title>De novo assembly and phasing of dikaryotic genomes from two isolates of Puccinia coronata f. sp. avenae, the causal agent of oat crown rust.</title>
        <authorList>
            <person name="Miller M.E."/>
            <person name="Zhang Y."/>
            <person name="Omidvar V."/>
            <person name="Sperschneider J."/>
            <person name="Schwessinger B."/>
            <person name="Raley C."/>
            <person name="Palmer J.M."/>
            <person name="Garnica D."/>
            <person name="Upadhyaya N."/>
            <person name="Rathjen J."/>
            <person name="Taylor J.M."/>
            <person name="Park R.F."/>
            <person name="Dodds P.N."/>
            <person name="Hirsch C.D."/>
            <person name="Kianian S.F."/>
            <person name="Figueroa M."/>
        </authorList>
    </citation>
    <scope>NUCLEOTIDE SEQUENCE [LARGE SCALE GENOMIC DNA]</scope>
    <source>
        <strain evidence="1">12NC29</strain>
    </source>
</reference>
<gene>
    <name evidence="1" type="ORF">PCANC_20597</name>
</gene>
<name>A0A2N5T4R1_9BASI</name>
<evidence type="ECO:0000313" key="2">
    <source>
        <dbReference type="Proteomes" id="UP000235388"/>
    </source>
</evidence>
<evidence type="ECO:0000313" key="1">
    <source>
        <dbReference type="EMBL" id="PLW20492.1"/>
    </source>
</evidence>
<organism evidence="1 2">
    <name type="scientific">Puccinia coronata f. sp. avenae</name>
    <dbReference type="NCBI Taxonomy" id="200324"/>
    <lineage>
        <taxon>Eukaryota</taxon>
        <taxon>Fungi</taxon>
        <taxon>Dikarya</taxon>
        <taxon>Basidiomycota</taxon>
        <taxon>Pucciniomycotina</taxon>
        <taxon>Pucciniomycetes</taxon>
        <taxon>Pucciniales</taxon>
        <taxon>Pucciniaceae</taxon>
        <taxon>Puccinia</taxon>
    </lineage>
</organism>
<keyword evidence="2" id="KW-1185">Reference proteome</keyword>
<dbReference type="Proteomes" id="UP000235388">
    <property type="component" value="Unassembled WGS sequence"/>
</dbReference>